<dbReference type="EMBL" id="GFDF01007910">
    <property type="protein sequence ID" value="JAV06174.1"/>
    <property type="molecule type" value="Transcribed_RNA"/>
</dbReference>
<dbReference type="InterPro" id="IPR019787">
    <property type="entry name" value="Znf_PHD-finger"/>
</dbReference>
<dbReference type="PROSITE" id="PS01359">
    <property type="entry name" value="ZF_PHD_1"/>
    <property type="match status" value="1"/>
</dbReference>
<dbReference type="InterPro" id="IPR006576">
    <property type="entry name" value="BRK_domain"/>
</dbReference>
<protein>
    <submittedName>
        <fullName evidence="12">Putative transcription factor datf1</fullName>
    </submittedName>
</protein>
<feature type="region of interest" description="Disordered" evidence="9">
    <location>
        <begin position="544"/>
        <end position="635"/>
    </location>
</feature>
<feature type="region of interest" description="Disordered" evidence="9">
    <location>
        <begin position="1680"/>
        <end position="1704"/>
    </location>
</feature>
<reference evidence="12" key="1">
    <citation type="submission" date="2016-12" db="EMBL/GenBank/DDBJ databases">
        <title>An insight into the sialome and mialome of the sand fly, Nyssomyia neivai.</title>
        <authorList>
            <person name="Sebastian V."/>
            <person name="Goulart T.M."/>
            <person name="Oliveira W."/>
            <person name="Calvo E."/>
            <person name="Oliveira L.F."/>
            <person name="Pinto M.C."/>
            <person name="Rosselino A.M."/>
            <person name="Ribeiro J.M."/>
        </authorList>
    </citation>
    <scope>NUCLEOTIDE SEQUENCE</scope>
</reference>
<evidence type="ECO:0000313" key="12">
    <source>
        <dbReference type="EMBL" id="JAV06174.1"/>
    </source>
</evidence>
<feature type="region of interest" description="Disordered" evidence="9">
    <location>
        <begin position="1105"/>
        <end position="1210"/>
    </location>
</feature>
<evidence type="ECO:0000256" key="8">
    <source>
        <dbReference type="PROSITE-ProRule" id="PRU00146"/>
    </source>
</evidence>
<dbReference type="Gene3D" id="3.40.5.120">
    <property type="match status" value="1"/>
</dbReference>
<keyword evidence="4" id="KW-0862">Zinc</keyword>
<dbReference type="Gene3D" id="3.30.40.10">
    <property type="entry name" value="Zinc/RING finger domain, C3HC4 (zinc finger)"/>
    <property type="match status" value="1"/>
</dbReference>
<proteinExistence type="predicted"/>
<evidence type="ECO:0000259" key="10">
    <source>
        <dbReference type="PROSITE" id="PS50016"/>
    </source>
</evidence>
<dbReference type="InterPro" id="IPR019786">
    <property type="entry name" value="Zinc_finger_PHD-type_CS"/>
</dbReference>
<feature type="compositionally biased region" description="Basic and acidic residues" evidence="9">
    <location>
        <begin position="1113"/>
        <end position="1125"/>
    </location>
</feature>
<dbReference type="InterPro" id="IPR037259">
    <property type="entry name" value="BRK_sf"/>
</dbReference>
<evidence type="ECO:0000256" key="3">
    <source>
        <dbReference type="ARBA" id="ARBA00022771"/>
    </source>
</evidence>
<evidence type="ECO:0000256" key="2">
    <source>
        <dbReference type="ARBA" id="ARBA00022723"/>
    </source>
</evidence>
<dbReference type="InterPro" id="IPR011011">
    <property type="entry name" value="Znf_FYVE_PHD"/>
</dbReference>
<dbReference type="InterPro" id="IPR003618">
    <property type="entry name" value="TFIIS_cen_dom"/>
</dbReference>
<evidence type="ECO:0000256" key="6">
    <source>
        <dbReference type="ARBA" id="ARBA00023163"/>
    </source>
</evidence>
<keyword evidence="7" id="KW-0539">Nucleus</keyword>
<feature type="region of interest" description="Disordered" evidence="9">
    <location>
        <begin position="137"/>
        <end position="304"/>
    </location>
</feature>
<name>A0A1L8DIM0_9DIPT</name>
<evidence type="ECO:0000259" key="11">
    <source>
        <dbReference type="PROSITE" id="PS51321"/>
    </source>
</evidence>
<keyword evidence="5" id="KW-0805">Transcription regulation</keyword>
<dbReference type="Pfam" id="PF07533">
    <property type="entry name" value="BRK"/>
    <property type="match status" value="1"/>
</dbReference>
<dbReference type="CDD" id="cd15552">
    <property type="entry name" value="PHD_PHF3_like"/>
    <property type="match status" value="1"/>
</dbReference>
<dbReference type="SUPFAM" id="SSF160481">
    <property type="entry name" value="BRK domain-like"/>
    <property type="match status" value="1"/>
</dbReference>
<dbReference type="GO" id="GO:0008270">
    <property type="term" value="F:zinc ion binding"/>
    <property type="evidence" value="ECO:0007669"/>
    <property type="project" value="UniProtKB-KW"/>
</dbReference>
<dbReference type="SMART" id="SM00249">
    <property type="entry name" value="PHD"/>
    <property type="match status" value="1"/>
</dbReference>
<dbReference type="Pfam" id="PF00628">
    <property type="entry name" value="PHD"/>
    <property type="match status" value="1"/>
</dbReference>
<dbReference type="Pfam" id="PF07744">
    <property type="entry name" value="SPOC"/>
    <property type="match status" value="1"/>
</dbReference>
<feature type="compositionally biased region" description="Polar residues" evidence="9">
    <location>
        <begin position="141"/>
        <end position="154"/>
    </location>
</feature>
<keyword evidence="3 8" id="KW-0863">Zinc-finger</keyword>
<keyword evidence="2" id="KW-0479">Metal-binding</keyword>
<feature type="domain" description="TFIIS central" evidence="11">
    <location>
        <begin position="938"/>
        <end position="1061"/>
    </location>
</feature>
<feature type="compositionally biased region" description="Basic and acidic residues" evidence="9">
    <location>
        <begin position="164"/>
        <end position="189"/>
    </location>
</feature>
<dbReference type="Pfam" id="PF07500">
    <property type="entry name" value="TFIIS_M"/>
    <property type="match status" value="1"/>
</dbReference>
<feature type="compositionally biased region" description="Low complexity" evidence="9">
    <location>
        <begin position="191"/>
        <end position="204"/>
    </location>
</feature>
<dbReference type="SUPFAM" id="SSF46942">
    <property type="entry name" value="Elongation factor TFIIS domain 2"/>
    <property type="match status" value="1"/>
</dbReference>
<feature type="compositionally biased region" description="Basic residues" evidence="9">
    <location>
        <begin position="1154"/>
        <end position="1169"/>
    </location>
</feature>
<dbReference type="InterPro" id="IPR036575">
    <property type="entry name" value="TFIIS_cen_dom_sf"/>
</dbReference>
<dbReference type="PANTHER" id="PTHR11477:SF51">
    <property type="entry name" value="PROTEIN PARTNER OF SNF, ISOFORM B"/>
    <property type="match status" value="1"/>
</dbReference>
<dbReference type="PROSITE" id="PS50016">
    <property type="entry name" value="ZF_PHD_2"/>
    <property type="match status" value="1"/>
</dbReference>
<feature type="compositionally biased region" description="Low complexity" evidence="9">
    <location>
        <begin position="561"/>
        <end position="573"/>
    </location>
</feature>
<organism evidence="12">
    <name type="scientific">Nyssomyia neivai</name>
    <dbReference type="NCBI Taxonomy" id="330878"/>
    <lineage>
        <taxon>Eukaryota</taxon>
        <taxon>Metazoa</taxon>
        <taxon>Ecdysozoa</taxon>
        <taxon>Arthropoda</taxon>
        <taxon>Hexapoda</taxon>
        <taxon>Insecta</taxon>
        <taxon>Pterygota</taxon>
        <taxon>Neoptera</taxon>
        <taxon>Endopterygota</taxon>
        <taxon>Diptera</taxon>
        <taxon>Nematocera</taxon>
        <taxon>Psychodoidea</taxon>
        <taxon>Psychodidae</taxon>
        <taxon>Nyssomyia</taxon>
    </lineage>
</organism>
<feature type="compositionally biased region" description="Basic and acidic residues" evidence="9">
    <location>
        <begin position="1717"/>
        <end position="1752"/>
    </location>
</feature>
<dbReference type="SMART" id="SM00592">
    <property type="entry name" value="BRK"/>
    <property type="match status" value="1"/>
</dbReference>
<accession>A0A1L8DIM0</accession>
<dbReference type="InterPro" id="IPR013083">
    <property type="entry name" value="Znf_RING/FYVE/PHD"/>
</dbReference>
<feature type="domain" description="PHD-type" evidence="10">
    <location>
        <begin position="644"/>
        <end position="698"/>
    </location>
</feature>
<feature type="region of interest" description="Disordered" evidence="9">
    <location>
        <begin position="1717"/>
        <end position="1766"/>
    </location>
</feature>
<dbReference type="SUPFAM" id="SSF57903">
    <property type="entry name" value="FYVE/PHD zinc finger"/>
    <property type="match status" value="1"/>
</dbReference>
<evidence type="ECO:0000256" key="4">
    <source>
        <dbReference type="ARBA" id="ARBA00022833"/>
    </source>
</evidence>
<evidence type="ECO:0000256" key="1">
    <source>
        <dbReference type="ARBA" id="ARBA00004123"/>
    </source>
</evidence>
<evidence type="ECO:0000256" key="7">
    <source>
        <dbReference type="ARBA" id="ARBA00023242"/>
    </source>
</evidence>
<dbReference type="SMART" id="SM00510">
    <property type="entry name" value="TFS2M"/>
    <property type="match status" value="1"/>
</dbReference>
<feature type="region of interest" description="Disordered" evidence="9">
    <location>
        <begin position="1264"/>
        <end position="1305"/>
    </location>
</feature>
<evidence type="ECO:0000256" key="9">
    <source>
        <dbReference type="SAM" id="MobiDB-lite"/>
    </source>
</evidence>
<keyword evidence="6" id="KW-0804">Transcription</keyword>
<comment type="subcellular location">
    <subcellularLocation>
        <location evidence="1">Nucleus</location>
    </subcellularLocation>
</comment>
<dbReference type="GO" id="GO:0006351">
    <property type="term" value="P:DNA-templated transcription"/>
    <property type="evidence" value="ECO:0007669"/>
    <property type="project" value="InterPro"/>
</dbReference>
<feature type="compositionally biased region" description="Polar residues" evidence="9">
    <location>
        <begin position="898"/>
        <end position="912"/>
    </location>
</feature>
<feature type="region of interest" description="Disordered" evidence="9">
    <location>
        <begin position="874"/>
        <end position="936"/>
    </location>
</feature>
<feature type="compositionally biased region" description="Basic and acidic residues" evidence="9">
    <location>
        <begin position="1170"/>
        <end position="1197"/>
    </location>
</feature>
<dbReference type="InterPro" id="IPR001965">
    <property type="entry name" value="Znf_PHD"/>
</dbReference>
<sequence>MSNSVFTDFSTQRNDSSLVIVRNKDGVVSVDSAALRSYLKNETGNTSVSVIRVTSPTPSLKEELDEEVEDLHHLDNDMDGDAPKDETPHVRVTVEEFFAPEEAKRLRSEILQYAGMTSHLSLDIDNEERVKSIHNDHCYTPLTSPSQRHSASRPQSPPAQVAKEVVKKVADSEVPSKTEESDKEDHSDAGTESTFSESDFSVSESENDRDSDLDYQVNDRGTKRGKSRKNRGGAVKGPTRNRVARKHQSFSFEDDGDAPEEEEPKEEVKKKPKPSKVLKPTPPVKVKREQPLATKEEPKPLEAQKLQVLKKDKKAPAHVEALFSDMTSLFSAPDIIKKVSADAKVDPPPLVYTTKTYGQKKESALESDQLELIDSIVKQELEARAPIDSAAQQMAEDIPSIVKMLENPESTIDPELLSDVIGLNTSQVATSTASVPSATTELDLLAGLTSEDGLPDELLQHVAELVENKNLQEVIDKQVLGVQTSLGTSVTPHVSTPKMEERESPFVKLAKQKQMAKEAAASIMSMNRKEPITIVRSDGRVITLPPIEAPTTRGAKRRAQSTASTPNTSVTSSPTPPHQKRDSDVMTPQLTPQLKRSTSKGDKTTSKSSSRRTSATPSVADSEENMDSDASWNSEDDPDRYVSVLWCICKQPHNNRFMICCDACEDWFHGKCVNITKAMGQQMEEQGIEWRCPNCLKKGPAAKKGSIDEGTSAQSPTSSTSSLLSCIVCKKTSRPNSIYCSDDCIRKHAMVTTKITAKEQPSAKTPGPPGTTKKVGVLKNKFDRVIVYNKVTGKCLSGESAPTLTNLKHWLSENPNYEVVQPGSALGQAFKAKQAQLATISKQMALKRQQQQEKETQAKEKVQTQLKVMSNKQIVVMHPSGQKITTERKESPKPKPPQASTSASGQKTTPKQSLPVVKTKKSPAEAPKVSPRGEPEPIRVNVRRTFKEQLTARIADTPDVQGKLTPDEVGKFATDVEQEMFVLFNKDTGTKYRAKYRSLMFNIKDRKNMSLLQKICEKIIPPGQLVRMAPEELASQELAQWRENENKHQLEMIKKSELDLLACAKNYVLKTHKGEEVIEGRISERVSLDPSIAVEDVVSVLNNATVTSSSEPDGMKDKSKEKGKDGVSSSKSGGHSSGKKKGSRSRDRHDSRGKSSKHKRKRSRDRRSRSKDDRHGKRDDRKDREKRDRDRSRDKKSVSSSTKKVPEVKIPVKEVKPVVNEAKEETYNLIDKILKASEIIDKNAAAAEEAREVKEVVKDIKLPEEPPKKSMSVESDQEPSSTITIPTPPETTYDNEEDEPQEYSPPPSIWTGSINMVDVATFQISAFGVSGDCDAIGKELPVALDIVGRISPETVWEYISKIKKSGNKEILILQFKAGAESEKSKYSALYAYLDSRKRLGVVKTASTSIKDFYISPLAAHKSLPSVLLPIKGVGFEDNRPDLLLGILVMIKGGIKRVNTTQVLSKHAKRAALAVAAAKGSSDSHTPPTSPKIQDNLKAKVLQESRKKLLMMMPKQSSKEKIVTKVTKAPAIAIEPNPDDDEPYSPGGSDDDIPIIPSSTSAPPPIVALDPNDIQRKMEELNRQIGAKKMEIAGILNKGQDNITDEPYSPSGPVTPPTIPVIPAAIPSLANISIPSNLSEILASIKNVSGAPVATGSKAIEGDDEEYTPIAPGGFQGVDYKPTGYKPIPETSSGPSKLAQLSEEELLSMVPDDAILEDIKASKADEAAEVPKAEEPYEPASKKTKWDEKEKSTEPPPPGLEDEYEPE</sequence>
<evidence type="ECO:0000256" key="5">
    <source>
        <dbReference type="ARBA" id="ARBA00023015"/>
    </source>
</evidence>
<dbReference type="InterPro" id="IPR012921">
    <property type="entry name" value="SPOC_C"/>
</dbReference>
<feature type="compositionally biased region" description="Basic and acidic residues" evidence="9">
    <location>
        <begin position="286"/>
        <end position="302"/>
    </location>
</feature>
<feature type="compositionally biased region" description="Basic and acidic residues" evidence="9">
    <location>
        <begin position="1144"/>
        <end position="1153"/>
    </location>
</feature>
<dbReference type="GO" id="GO:0005634">
    <property type="term" value="C:nucleus"/>
    <property type="evidence" value="ECO:0007669"/>
    <property type="project" value="UniProtKB-SubCell"/>
</dbReference>
<dbReference type="PROSITE" id="PS51321">
    <property type="entry name" value="TFIIS_CENTRAL"/>
    <property type="match status" value="1"/>
</dbReference>
<dbReference type="Gene3D" id="1.10.472.30">
    <property type="entry name" value="Transcription elongation factor S-II, central domain"/>
    <property type="match status" value="1"/>
</dbReference>
<dbReference type="PANTHER" id="PTHR11477">
    <property type="entry name" value="TRANSCRIPTION FACTOR S-II ZINC FINGER DOMAIN-CONTAINING PROTEIN"/>
    <property type="match status" value="1"/>
</dbReference>
<feature type="compositionally biased region" description="Acidic residues" evidence="9">
    <location>
        <begin position="252"/>
        <end position="265"/>
    </location>
</feature>
<dbReference type="CDD" id="cd22581">
    <property type="entry name" value="SPOC_PPS-like"/>
    <property type="match status" value="1"/>
</dbReference>